<protein>
    <recommendedName>
        <fullName evidence="4">Sulfotransferase domain-containing protein</fullName>
    </recommendedName>
</protein>
<dbReference type="EMBL" id="JAME01000009">
    <property type="protein sequence ID" value="ETX29522.1"/>
    <property type="molecule type" value="Genomic_DNA"/>
</dbReference>
<organism evidence="2 3">
    <name type="scientific">Roseivivax isoporae LMG 25204</name>
    <dbReference type="NCBI Taxonomy" id="1449351"/>
    <lineage>
        <taxon>Bacteria</taxon>
        <taxon>Pseudomonadati</taxon>
        <taxon>Pseudomonadota</taxon>
        <taxon>Alphaproteobacteria</taxon>
        <taxon>Rhodobacterales</taxon>
        <taxon>Roseobacteraceae</taxon>
        <taxon>Roseivivax</taxon>
    </lineage>
</organism>
<dbReference type="eggNOG" id="ENOG502Z9T4">
    <property type="taxonomic scope" value="Bacteria"/>
</dbReference>
<dbReference type="STRING" id="1449351.RISW2_23585"/>
<dbReference type="RefSeq" id="WP_043768812.1">
    <property type="nucleotide sequence ID" value="NZ_JAME01000009.1"/>
</dbReference>
<gene>
    <name evidence="2" type="ORF">RISW2_23585</name>
</gene>
<comment type="caution">
    <text evidence="2">The sequence shown here is derived from an EMBL/GenBank/DDBJ whole genome shotgun (WGS) entry which is preliminary data.</text>
</comment>
<dbReference type="Proteomes" id="UP000023430">
    <property type="component" value="Unassembled WGS sequence"/>
</dbReference>
<feature type="compositionally biased region" description="Basic and acidic residues" evidence="1">
    <location>
        <begin position="287"/>
        <end position="301"/>
    </location>
</feature>
<name>X7F9I3_9RHOB</name>
<evidence type="ECO:0000313" key="3">
    <source>
        <dbReference type="Proteomes" id="UP000023430"/>
    </source>
</evidence>
<accession>X7F9I3</accession>
<feature type="region of interest" description="Disordered" evidence="1">
    <location>
        <begin position="278"/>
        <end position="307"/>
    </location>
</feature>
<evidence type="ECO:0000256" key="1">
    <source>
        <dbReference type="SAM" id="MobiDB-lite"/>
    </source>
</evidence>
<dbReference type="PATRIC" id="fig|1449351.3.peg.1603"/>
<evidence type="ECO:0008006" key="4">
    <source>
        <dbReference type="Google" id="ProtNLM"/>
    </source>
</evidence>
<dbReference type="Gene3D" id="3.40.50.300">
    <property type="entry name" value="P-loop containing nucleotide triphosphate hydrolases"/>
    <property type="match status" value="1"/>
</dbReference>
<evidence type="ECO:0000313" key="2">
    <source>
        <dbReference type="EMBL" id="ETX29522.1"/>
    </source>
</evidence>
<dbReference type="OrthoDB" id="8481769at2"/>
<sequence length="307" mass="33399">MDVILHLGAHRCATTSFQAYLRDHRAALAARGIGIWDPRRTRNGLLHNVTARDAQARDRGRVRLALEAEVAQGRSTVLVSDENMIGTPRACLREGCLYPAAGERLARLGAAFGPVARAVLQVRAQDAFWASLWAYAVARGMALPDPAELARILERSARSWRGVVSDIACALPRASIVVTPFERFADRPDALLARTAGLADPPPARPGTYWAHRAPDLPALRRAVLARGGDPRTLAGDGRWRPFPPEAAALLREMWLDDLYWLRAGAGGLAAYVECPEAEETGLNRPPSDDRRGQDDERDQGRVAGAG</sequence>
<proteinExistence type="predicted"/>
<dbReference type="SUPFAM" id="SSF52540">
    <property type="entry name" value="P-loop containing nucleoside triphosphate hydrolases"/>
    <property type="match status" value="1"/>
</dbReference>
<keyword evidence="3" id="KW-1185">Reference proteome</keyword>
<reference evidence="2 3" key="1">
    <citation type="submission" date="2014-01" db="EMBL/GenBank/DDBJ databases">
        <title>Roseivivax isoporae LMG 25204 Genome Sequencing.</title>
        <authorList>
            <person name="Lai Q."/>
            <person name="Li G."/>
            <person name="Shao Z."/>
        </authorList>
    </citation>
    <scope>NUCLEOTIDE SEQUENCE [LARGE SCALE GENOMIC DNA]</scope>
    <source>
        <strain evidence="2 3">LMG 25204</strain>
    </source>
</reference>
<dbReference type="InterPro" id="IPR027417">
    <property type="entry name" value="P-loop_NTPase"/>
</dbReference>
<dbReference type="AlphaFoldDB" id="X7F9I3"/>